<feature type="transmembrane region" description="Helical" evidence="7">
    <location>
        <begin position="322"/>
        <end position="340"/>
    </location>
</feature>
<keyword evidence="2" id="KW-0813">Transport</keyword>
<dbReference type="Proteomes" id="UP000187209">
    <property type="component" value="Unassembled WGS sequence"/>
</dbReference>
<feature type="transmembrane region" description="Helical" evidence="7">
    <location>
        <begin position="165"/>
        <end position="189"/>
    </location>
</feature>
<dbReference type="InterPro" id="IPR036259">
    <property type="entry name" value="MFS_trans_sf"/>
</dbReference>
<evidence type="ECO:0000313" key="10">
    <source>
        <dbReference type="Proteomes" id="UP000187209"/>
    </source>
</evidence>
<keyword evidence="3" id="KW-1003">Cell membrane</keyword>
<comment type="caution">
    <text evidence="9">The sequence shown here is derived from an EMBL/GenBank/DDBJ whole genome shotgun (WGS) entry which is preliminary data.</text>
</comment>
<feature type="transmembrane region" description="Helical" evidence="7">
    <location>
        <begin position="195"/>
        <end position="218"/>
    </location>
</feature>
<keyword evidence="6 7" id="KW-0472">Membrane</keyword>
<gene>
    <name evidence="9" type="ORF">SteCoe_1264</name>
</gene>
<dbReference type="OrthoDB" id="566532at2759"/>
<name>A0A1R2D253_9CILI</name>
<evidence type="ECO:0000256" key="7">
    <source>
        <dbReference type="SAM" id="Phobius"/>
    </source>
</evidence>
<accession>A0A1R2D253</accession>
<dbReference type="Gene3D" id="1.20.1250.20">
    <property type="entry name" value="MFS general substrate transporter like domains"/>
    <property type="match status" value="1"/>
</dbReference>
<evidence type="ECO:0000256" key="2">
    <source>
        <dbReference type="ARBA" id="ARBA00022448"/>
    </source>
</evidence>
<dbReference type="PROSITE" id="PS50850">
    <property type="entry name" value="MFS"/>
    <property type="match status" value="1"/>
</dbReference>
<reference evidence="9 10" key="1">
    <citation type="submission" date="2016-11" db="EMBL/GenBank/DDBJ databases">
        <title>The macronuclear genome of Stentor coeruleus: a giant cell with tiny introns.</title>
        <authorList>
            <person name="Slabodnick M."/>
            <person name="Ruby J.G."/>
            <person name="Reiff S.B."/>
            <person name="Swart E.C."/>
            <person name="Gosai S."/>
            <person name="Prabakaran S."/>
            <person name="Witkowska E."/>
            <person name="Larue G.E."/>
            <person name="Fisher S."/>
            <person name="Freeman R.M."/>
            <person name="Gunawardena J."/>
            <person name="Chu W."/>
            <person name="Stover N.A."/>
            <person name="Gregory B.D."/>
            <person name="Nowacki M."/>
            <person name="Derisi J."/>
            <person name="Roy S.W."/>
            <person name="Marshall W.F."/>
            <person name="Sood P."/>
        </authorList>
    </citation>
    <scope>NUCLEOTIDE SEQUENCE [LARGE SCALE GENOMIC DNA]</scope>
    <source>
        <strain evidence="9">WM001</strain>
    </source>
</reference>
<sequence>MKMMEPEEVPLKEDKYIPMSPMEMYKKSYGDLFKAPRDLWLLFIIKFCLYGSFSTFLSALAIYITEVEGYSDGTLSLAFGLIGGSGLVFIILFGSFNDRYGIRFTLIIGSFAASIPFIVISFNRNIYINIIVMMIPGSFSIALLGSALETGIKYYTHIHYRTLALSFYSAISYISLIGGGLLLQILMYIGDKDYSTFRIIFLYCAINCMIALVLSYFLRQLDYSTFEEVEVSTKKAFNKSNWTFIRETIVTKKFWRFAAVIFILLLIKIIFFQQSIVLPIYMYRDMGDDSNYGFMIVLNQVIIIITLPLFSYLIYFYAAYDIFIIGGSIAVISVLPFIYGANYYTIVSYIVLSSLAESLYSPRLVEYAFEVSPKGKEGIMIALVGLITILGTILSGIVGGILLGDFCPEDGQRHCWLMWLIIGVIPLPGLLVLFLARKYLEEPLFEAQPFVSFASEAKHY</sequence>
<keyword evidence="5 7" id="KW-1133">Transmembrane helix</keyword>
<comment type="subcellular location">
    <subcellularLocation>
        <location evidence="1">Cell membrane</location>
        <topology evidence="1">Multi-pass membrane protein</topology>
    </subcellularLocation>
</comment>
<dbReference type="InterPro" id="IPR050171">
    <property type="entry name" value="MFS_Transporters"/>
</dbReference>
<organism evidence="9 10">
    <name type="scientific">Stentor coeruleus</name>
    <dbReference type="NCBI Taxonomy" id="5963"/>
    <lineage>
        <taxon>Eukaryota</taxon>
        <taxon>Sar</taxon>
        <taxon>Alveolata</taxon>
        <taxon>Ciliophora</taxon>
        <taxon>Postciliodesmatophora</taxon>
        <taxon>Heterotrichea</taxon>
        <taxon>Heterotrichida</taxon>
        <taxon>Stentoridae</taxon>
        <taxon>Stentor</taxon>
    </lineage>
</organism>
<proteinExistence type="predicted"/>
<dbReference type="EMBL" id="MPUH01000013">
    <property type="protein sequence ID" value="OMJ95357.1"/>
    <property type="molecule type" value="Genomic_DNA"/>
</dbReference>
<feature type="transmembrane region" description="Helical" evidence="7">
    <location>
        <begin position="254"/>
        <end position="272"/>
    </location>
</feature>
<feature type="transmembrane region" description="Helical" evidence="7">
    <location>
        <begin position="100"/>
        <end position="120"/>
    </location>
</feature>
<evidence type="ECO:0000256" key="3">
    <source>
        <dbReference type="ARBA" id="ARBA00022475"/>
    </source>
</evidence>
<evidence type="ECO:0000256" key="5">
    <source>
        <dbReference type="ARBA" id="ARBA00022989"/>
    </source>
</evidence>
<dbReference type="SUPFAM" id="SSF103473">
    <property type="entry name" value="MFS general substrate transporter"/>
    <property type="match status" value="1"/>
</dbReference>
<feature type="transmembrane region" description="Helical" evidence="7">
    <location>
        <begin position="126"/>
        <end position="144"/>
    </location>
</feature>
<evidence type="ECO:0000259" key="8">
    <source>
        <dbReference type="PROSITE" id="PS50850"/>
    </source>
</evidence>
<protein>
    <recommendedName>
        <fullName evidence="8">Major facilitator superfamily (MFS) profile domain-containing protein</fullName>
    </recommendedName>
</protein>
<keyword evidence="10" id="KW-1185">Reference proteome</keyword>
<keyword evidence="4 7" id="KW-0812">Transmembrane</keyword>
<feature type="transmembrane region" description="Helical" evidence="7">
    <location>
        <begin position="292"/>
        <end position="315"/>
    </location>
</feature>
<dbReference type="Pfam" id="PF07690">
    <property type="entry name" value="MFS_1"/>
    <property type="match status" value="1"/>
</dbReference>
<evidence type="ECO:0000256" key="4">
    <source>
        <dbReference type="ARBA" id="ARBA00022692"/>
    </source>
</evidence>
<feature type="domain" description="Major facilitator superfamily (MFS) profile" evidence="8">
    <location>
        <begin position="208"/>
        <end position="460"/>
    </location>
</feature>
<feature type="transmembrane region" description="Helical" evidence="7">
    <location>
        <begin position="381"/>
        <end position="404"/>
    </location>
</feature>
<dbReference type="PANTHER" id="PTHR23517:SF3">
    <property type="entry name" value="INTEGRAL MEMBRANE TRANSPORT PROTEIN"/>
    <property type="match status" value="1"/>
</dbReference>
<dbReference type="GO" id="GO:0022857">
    <property type="term" value="F:transmembrane transporter activity"/>
    <property type="evidence" value="ECO:0007669"/>
    <property type="project" value="InterPro"/>
</dbReference>
<feature type="transmembrane region" description="Helical" evidence="7">
    <location>
        <begin position="39"/>
        <end position="63"/>
    </location>
</feature>
<evidence type="ECO:0000256" key="1">
    <source>
        <dbReference type="ARBA" id="ARBA00004651"/>
    </source>
</evidence>
<dbReference type="AlphaFoldDB" id="A0A1R2D253"/>
<dbReference type="PANTHER" id="PTHR23517">
    <property type="entry name" value="RESISTANCE PROTEIN MDTM, PUTATIVE-RELATED-RELATED"/>
    <property type="match status" value="1"/>
</dbReference>
<feature type="transmembrane region" description="Helical" evidence="7">
    <location>
        <begin position="75"/>
        <end position="93"/>
    </location>
</feature>
<feature type="transmembrane region" description="Helical" evidence="7">
    <location>
        <begin position="416"/>
        <end position="436"/>
    </location>
</feature>
<dbReference type="GO" id="GO:0005886">
    <property type="term" value="C:plasma membrane"/>
    <property type="evidence" value="ECO:0007669"/>
    <property type="project" value="UniProtKB-SubCell"/>
</dbReference>
<evidence type="ECO:0000313" key="9">
    <source>
        <dbReference type="EMBL" id="OMJ95357.1"/>
    </source>
</evidence>
<dbReference type="InterPro" id="IPR020846">
    <property type="entry name" value="MFS_dom"/>
</dbReference>
<evidence type="ECO:0000256" key="6">
    <source>
        <dbReference type="ARBA" id="ARBA00023136"/>
    </source>
</evidence>
<dbReference type="InterPro" id="IPR011701">
    <property type="entry name" value="MFS"/>
</dbReference>